<dbReference type="Proteomes" id="UP000198589">
    <property type="component" value="Unassembled WGS sequence"/>
</dbReference>
<feature type="transmembrane region" description="Helical" evidence="2">
    <location>
        <begin position="250"/>
        <end position="275"/>
    </location>
</feature>
<dbReference type="AlphaFoldDB" id="A0A1I2KF12"/>
<dbReference type="PIRSF" id="PIRSF026631">
    <property type="entry name" value="UCP026631"/>
    <property type="match status" value="1"/>
</dbReference>
<feature type="compositionally biased region" description="Pro residues" evidence="1">
    <location>
        <begin position="7"/>
        <end position="32"/>
    </location>
</feature>
<feature type="transmembrane region" description="Helical" evidence="2">
    <location>
        <begin position="400"/>
        <end position="419"/>
    </location>
</feature>
<sequence length="513" mass="53797">MTGPTEPATPPPATPPPAAPPPATPPPVPRPPDTGRRTSPLVVLVHTVTFRQARQFVPAVIPIVAATGLGGGAWTVAALVVGVTLLSLGTAALGWWRFRYADGPASVVVTRGLLSRSVRTVPNDRIRGVEVETPLLHRLLGLVRVRIDAAAGAVNGKDEELVIDGVPRAEGDRLRAAVLTHRSGPVAEEGAEPAAEEEFARFDNRWLFYAPLVGSYLAVPLAGVGALFRLAQELPARFQPDIDGVQISGVGALLAVLAVALVLLVAGSVIGAAVVNWGFRLTRRGGSLVAARGLVTRRHTELEIDRIRGWTLSEGLGMRWVRAARAGALVTGLGDAARRGQLLPLGPREEARALGIRLVPEPGPLRPHPPAARRRRIVRAVTAGLLVTAAGAVTTPLLGWWWVLVAGLVLLVLGVPLGLGRYAALGHASGEGSFSVRSGWLVREQAVLQDRAVVGWQVRQSPFQRRAGLATVVACVGAGSGGYAAVDMAADEVGAFTAAASDQWARTFSARAE</sequence>
<evidence type="ECO:0000313" key="5">
    <source>
        <dbReference type="Proteomes" id="UP000198589"/>
    </source>
</evidence>
<keyword evidence="2" id="KW-1133">Transmembrane helix</keyword>
<dbReference type="EMBL" id="FOND01000021">
    <property type="protein sequence ID" value="SFF65625.1"/>
    <property type="molecule type" value="Genomic_DNA"/>
</dbReference>
<feature type="transmembrane region" description="Helical" evidence="2">
    <location>
        <begin position="206"/>
        <end position="230"/>
    </location>
</feature>
<evidence type="ECO:0000256" key="1">
    <source>
        <dbReference type="SAM" id="MobiDB-lite"/>
    </source>
</evidence>
<evidence type="ECO:0000256" key="2">
    <source>
        <dbReference type="SAM" id="Phobius"/>
    </source>
</evidence>
<dbReference type="STRING" id="1798228.SAMN05216574_12143"/>
<keyword evidence="2" id="KW-0472">Membrane</keyword>
<accession>A0A1I2KF12</accession>
<dbReference type="Pfam" id="PF03703">
    <property type="entry name" value="bPH_2"/>
    <property type="match status" value="2"/>
</dbReference>
<proteinExistence type="predicted"/>
<gene>
    <name evidence="4" type="ORF">SAMN05216574_12143</name>
</gene>
<feature type="domain" description="YdbS-like PH" evidence="3">
    <location>
        <begin position="95"/>
        <end position="175"/>
    </location>
</feature>
<feature type="region of interest" description="Disordered" evidence="1">
    <location>
        <begin position="1"/>
        <end position="38"/>
    </location>
</feature>
<organism evidence="4 5">
    <name type="scientific">Blastococcus tunisiensis</name>
    <dbReference type="NCBI Taxonomy" id="1798228"/>
    <lineage>
        <taxon>Bacteria</taxon>
        <taxon>Bacillati</taxon>
        <taxon>Actinomycetota</taxon>
        <taxon>Actinomycetes</taxon>
        <taxon>Geodermatophilales</taxon>
        <taxon>Geodermatophilaceae</taxon>
        <taxon>Blastococcus</taxon>
    </lineage>
</organism>
<dbReference type="InterPro" id="IPR014529">
    <property type="entry name" value="UCP026631"/>
</dbReference>
<dbReference type="PANTHER" id="PTHR34473:SF2">
    <property type="entry name" value="UPF0699 TRANSMEMBRANE PROTEIN YDBT"/>
    <property type="match status" value="1"/>
</dbReference>
<dbReference type="PANTHER" id="PTHR34473">
    <property type="entry name" value="UPF0699 TRANSMEMBRANE PROTEIN YDBS"/>
    <property type="match status" value="1"/>
</dbReference>
<dbReference type="InterPro" id="IPR005182">
    <property type="entry name" value="YdbS-like_PH"/>
</dbReference>
<feature type="transmembrane region" description="Helical" evidence="2">
    <location>
        <begin position="377"/>
        <end position="394"/>
    </location>
</feature>
<evidence type="ECO:0000259" key="3">
    <source>
        <dbReference type="Pfam" id="PF03703"/>
    </source>
</evidence>
<evidence type="ECO:0000313" key="4">
    <source>
        <dbReference type="EMBL" id="SFF65625.1"/>
    </source>
</evidence>
<keyword evidence="5" id="KW-1185">Reference proteome</keyword>
<protein>
    <submittedName>
        <fullName evidence="4">Putative membrane protein</fullName>
    </submittedName>
</protein>
<name>A0A1I2KF12_9ACTN</name>
<feature type="domain" description="YdbS-like PH" evidence="3">
    <location>
        <begin position="434"/>
        <end position="488"/>
    </location>
</feature>
<reference evidence="5" key="1">
    <citation type="submission" date="2016-10" db="EMBL/GenBank/DDBJ databases">
        <authorList>
            <person name="Varghese N."/>
            <person name="Submissions S."/>
        </authorList>
    </citation>
    <scope>NUCLEOTIDE SEQUENCE [LARGE SCALE GENOMIC DNA]</scope>
    <source>
        <strain evidence="5">DSM 46838</strain>
    </source>
</reference>
<feature type="transmembrane region" description="Helical" evidence="2">
    <location>
        <begin position="73"/>
        <end position="96"/>
    </location>
</feature>
<keyword evidence="2" id="KW-0812">Transmembrane</keyword>